<organism evidence="2 3">
    <name type="scientific">Aerophobetes bacterium</name>
    <dbReference type="NCBI Taxonomy" id="2030807"/>
    <lineage>
        <taxon>Bacteria</taxon>
        <taxon>Candidatus Aerophobota</taxon>
    </lineage>
</organism>
<dbReference type="EMBL" id="NVUK01000019">
    <property type="protein sequence ID" value="PCI77194.1"/>
    <property type="molecule type" value="Genomic_DNA"/>
</dbReference>
<dbReference type="Proteomes" id="UP000218775">
    <property type="component" value="Unassembled WGS sequence"/>
</dbReference>
<reference evidence="3" key="1">
    <citation type="submission" date="2017-08" db="EMBL/GenBank/DDBJ databases">
        <title>A dynamic microbial community with high functional redundancy inhabits the cold, oxic subseafloor aquifer.</title>
        <authorList>
            <person name="Tully B.J."/>
            <person name="Wheat C.G."/>
            <person name="Glazer B.T."/>
            <person name="Huber J.A."/>
        </authorList>
    </citation>
    <scope>NUCLEOTIDE SEQUENCE [LARGE SCALE GENOMIC DNA]</scope>
</reference>
<name>A0A2A4X3V8_UNCAE</name>
<protein>
    <submittedName>
        <fullName evidence="2">Uncharacterized protein</fullName>
    </submittedName>
</protein>
<feature type="compositionally biased region" description="Basic and acidic residues" evidence="1">
    <location>
        <begin position="121"/>
        <end position="141"/>
    </location>
</feature>
<evidence type="ECO:0000313" key="2">
    <source>
        <dbReference type="EMBL" id="PCI77194.1"/>
    </source>
</evidence>
<feature type="region of interest" description="Disordered" evidence="1">
    <location>
        <begin position="117"/>
        <end position="148"/>
    </location>
</feature>
<accession>A0A2A4X3V8</accession>
<dbReference type="AlphaFoldDB" id="A0A2A4X3V8"/>
<evidence type="ECO:0000313" key="3">
    <source>
        <dbReference type="Proteomes" id="UP000218775"/>
    </source>
</evidence>
<gene>
    <name evidence="2" type="ORF">COB21_03410</name>
</gene>
<proteinExistence type="predicted"/>
<evidence type="ECO:0000256" key="1">
    <source>
        <dbReference type="SAM" id="MobiDB-lite"/>
    </source>
</evidence>
<sequence length="148" mass="16222">MVFITASRAHTIVLLAFLSFLAQSSLFGVSVSIYNDSPFHLTAEILLADGSNKGKVQLPPLNMTTWHAELGNAVWSQTPFTVIFTCRNGSQYGVFSGVQTGATITALTSQGKRYCQKVKKDKKDNTDKKNKSSDSPEKLRLDPIWGPP</sequence>
<comment type="caution">
    <text evidence="2">The sequence shown here is derived from an EMBL/GenBank/DDBJ whole genome shotgun (WGS) entry which is preliminary data.</text>
</comment>